<evidence type="ECO:0000313" key="3">
    <source>
        <dbReference type="Proteomes" id="UP000004221"/>
    </source>
</evidence>
<comment type="caution">
    <text evidence="2">The sequence shown here is derived from an EMBL/GenBank/DDBJ whole genome shotgun (WGS) entry which is preliminary data.</text>
</comment>
<evidence type="ECO:0000313" key="2">
    <source>
        <dbReference type="EMBL" id="CCF84183.1"/>
    </source>
</evidence>
<organism evidence="2 3">
    <name type="scientific">Nitrolancea hollandica Lb</name>
    <dbReference type="NCBI Taxonomy" id="1129897"/>
    <lineage>
        <taxon>Bacteria</taxon>
        <taxon>Pseudomonadati</taxon>
        <taxon>Thermomicrobiota</taxon>
        <taxon>Thermomicrobia</taxon>
        <taxon>Sphaerobacterales</taxon>
        <taxon>Sphaerobacterineae</taxon>
        <taxon>Sphaerobacteraceae</taxon>
        <taxon>Nitrolancea</taxon>
    </lineage>
</organism>
<keyword evidence="3" id="KW-1185">Reference proteome</keyword>
<name>I4EHM1_9BACT</name>
<dbReference type="OrthoDB" id="9807879at2"/>
<dbReference type="InterPro" id="IPR007160">
    <property type="entry name" value="DUF362"/>
</dbReference>
<gene>
    <name evidence="2" type="ORF">NITHO_3180002</name>
</gene>
<evidence type="ECO:0000259" key="1">
    <source>
        <dbReference type="Pfam" id="PF04015"/>
    </source>
</evidence>
<dbReference type="RefSeq" id="WP_008478150.1">
    <property type="nucleotide sequence ID" value="NZ_CAGS01000244.1"/>
</dbReference>
<feature type="domain" description="DUF362" evidence="1">
    <location>
        <begin position="96"/>
        <end position="293"/>
    </location>
</feature>
<proteinExistence type="predicted"/>
<reference evidence="2 3" key="1">
    <citation type="journal article" date="2012" name="ISME J.">
        <title>Nitrification expanded: discovery, physiology and genomics of a nitrite-oxidizing bacterium from the phylum Chloroflexi.</title>
        <authorList>
            <person name="Sorokin D.Y."/>
            <person name="Lucker S."/>
            <person name="Vejmelkova D."/>
            <person name="Kostrikina N.A."/>
            <person name="Kleerebezem R."/>
            <person name="Rijpstra W.I."/>
            <person name="Damste J.S."/>
            <person name="Le Paslier D."/>
            <person name="Muyzer G."/>
            <person name="Wagner M."/>
            <person name="van Loosdrecht M.C."/>
            <person name="Daims H."/>
        </authorList>
    </citation>
    <scope>NUCLEOTIDE SEQUENCE [LARGE SCALE GENOMIC DNA]</scope>
    <source>
        <strain evidence="3">none</strain>
    </source>
</reference>
<dbReference type="Pfam" id="PF04015">
    <property type="entry name" value="DUF362"/>
    <property type="match status" value="1"/>
</dbReference>
<dbReference type="Proteomes" id="UP000004221">
    <property type="component" value="Unassembled WGS sequence"/>
</dbReference>
<sequence>MSFRRGLRSPAGVAVALGAAGVMILTLREAVPVARMLLIDPGPLVPPPERKPNVYRDPAGRGLIAATCDPDPGAGVRRVVDLLGGLTPVDVAGQRVVIKPNANSGMPAPASTSPEVLEAVIRLLQEHGAREIIVGEMSGPPWYDTAREMRRNGLLDVIERTGARFVDFKDDAWVTVPLGDRSEYFATASIPRTLYEAERLIGLPTIKTHFLAGYSMSIKLWFGGVHPRNRVATHLSRHRDRILADLNLPFWPDLLILDGSRSLISGGPKKGEVVRTDLFFASGDRIGLDLCGLSVLKGFEKWPAVAELGVWEQPQIQRAAELELGATEGKQLAVVTDPACEHRPLYRATIRQITEWAGILERRADG</sequence>
<dbReference type="AlphaFoldDB" id="I4EHM1"/>
<accession>I4EHM1</accession>
<dbReference type="EMBL" id="CAGS01000244">
    <property type="protein sequence ID" value="CCF84183.1"/>
    <property type="molecule type" value="Genomic_DNA"/>
</dbReference>
<protein>
    <recommendedName>
        <fullName evidence="1">DUF362 domain-containing protein</fullName>
    </recommendedName>
</protein>